<keyword evidence="1" id="KW-1133">Transmembrane helix</keyword>
<keyword evidence="1" id="KW-0472">Membrane</keyword>
<name>A0A9E7R4F5_9EURY</name>
<accession>A0A9E7R4F5</accession>
<dbReference type="EMBL" id="CP104003">
    <property type="protein sequence ID" value="UWM55670.1"/>
    <property type="molecule type" value="Genomic_DNA"/>
</dbReference>
<gene>
    <name evidence="2" type="ORF">N0B31_05140</name>
</gene>
<keyword evidence="3" id="KW-1185">Reference proteome</keyword>
<evidence type="ECO:0000313" key="3">
    <source>
        <dbReference type="Proteomes" id="UP001057580"/>
    </source>
</evidence>
<sequence length="130" mass="13866">MDARTRGLLRDGVLALVALAGLGGFLRRRGETATLRSPGVALVGVVGAVALEAAMLRYPERTRDVWERREVQFGSLLGLLVGGSALARRYGPWTVAACWWGLVAYLGLLACVLAGRENPVAALAGERIHE</sequence>
<protein>
    <submittedName>
        <fullName evidence="2">Uncharacterized protein</fullName>
    </submittedName>
</protein>
<proteinExistence type="predicted"/>
<evidence type="ECO:0000256" key="1">
    <source>
        <dbReference type="SAM" id="Phobius"/>
    </source>
</evidence>
<keyword evidence="1" id="KW-0812">Transmembrane</keyword>
<dbReference type="AlphaFoldDB" id="A0A9E7R4F5"/>
<dbReference type="Proteomes" id="UP001057580">
    <property type="component" value="Chromosome"/>
</dbReference>
<dbReference type="RefSeq" id="WP_260594774.1">
    <property type="nucleotide sequence ID" value="NZ_CP104003.1"/>
</dbReference>
<feature type="transmembrane region" description="Helical" evidence="1">
    <location>
        <begin position="38"/>
        <end position="58"/>
    </location>
</feature>
<organism evidence="2 3">
    <name type="scientific">Salinirubellus salinus</name>
    <dbReference type="NCBI Taxonomy" id="1364945"/>
    <lineage>
        <taxon>Archaea</taxon>
        <taxon>Methanobacteriati</taxon>
        <taxon>Methanobacteriota</taxon>
        <taxon>Stenosarchaea group</taxon>
        <taxon>Halobacteria</taxon>
        <taxon>Halobacteriales</taxon>
        <taxon>Natronomonadaceae</taxon>
        <taxon>Salinirubellus</taxon>
    </lineage>
</organism>
<reference evidence="2" key="1">
    <citation type="submission" date="2022-09" db="EMBL/GenBank/DDBJ databases">
        <title>Diverse halophilic archaea isolated from saline environments.</title>
        <authorList>
            <person name="Cui H.-L."/>
        </authorList>
    </citation>
    <scope>NUCLEOTIDE SEQUENCE</scope>
    <source>
        <strain evidence="2">ZS-35-S2</strain>
    </source>
</reference>
<feature type="transmembrane region" description="Helical" evidence="1">
    <location>
        <begin position="70"/>
        <end position="87"/>
    </location>
</feature>
<feature type="transmembrane region" description="Helical" evidence="1">
    <location>
        <begin position="93"/>
        <end position="114"/>
    </location>
</feature>
<dbReference type="KEGG" id="ssai:N0B31_05140"/>
<evidence type="ECO:0000313" key="2">
    <source>
        <dbReference type="EMBL" id="UWM55670.1"/>
    </source>
</evidence>
<dbReference type="GeneID" id="74941784"/>
<feature type="transmembrane region" description="Helical" evidence="1">
    <location>
        <begin position="7"/>
        <end position="26"/>
    </location>
</feature>